<dbReference type="PANTHER" id="PTHR35117:SF1">
    <property type="entry name" value="MYOSIN-M HEAVY PROTEIN"/>
    <property type="match status" value="1"/>
</dbReference>
<reference evidence="2 3" key="1">
    <citation type="journal article" date="2017" name="Mol. Plant">
        <title>The Genome of Medicinal Plant Macleaya cordata Provides New Insights into Benzylisoquinoline Alkaloids Metabolism.</title>
        <authorList>
            <person name="Liu X."/>
            <person name="Liu Y."/>
            <person name="Huang P."/>
            <person name="Ma Y."/>
            <person name="Qing Z."/>
            <person name="Tang Q."/>
            <person name="Cao H."/>
            <person name="Cheng P."/>
            <person name="Zheng Y."/>
            <person name="Yuan Z."/>
            <person name="Zhou Y."/>
            <person name="Liu J."/>
            <person name="Tang Z."/>
            <person name="Zhuo Y."/>
            <person name="Zhang Y."/>
            <person name="Yu L."/>
            <person name="Huang J."/>
            <person name="Yang P."/>
            <person name="Peng Q."/>
            <person name="Zhang J."/>
            <person name="Jiang W."/>
            <person name="Zhang Z."/>
            <person name="Lin K."/>
            <person name="Ro D.K."/>
            <person name="Chen X."/>
            <person name="Xiong X."/>
            <person name="Shang Y."/>
            <person name="Huang S."/>
            <person name="Zeng J."/>
        </authorList>
    </citation>
    <scope>NUCLEOTIDE SEQUENCE [LARGE SCALE GENOMIC DNA]</scope>
    <source>
        <strain evidence="3">cv. BLH2017</strain>
        <tissue evidence="2">Root</tissue>
    </source>
</reference>
<evidence type="ECO:0000313" key="2">
    <source>
        <dbReference type="EMBL" id="OVA17718.1"/>
    </source>
</evidence>
<name>A0A200R4V1_MACCD</name>
<evidence type="ECO:0000256" key="1">
    <source>
        <dbReference type="SAM" id="MobiDB-lite"/>
    </source>
</evidence>
<evidence type="ECO:0000313" key="3">
    <source>
        <dbReference type="Proteomes" id="UP000195402"/>
    </source>
</evidence>
<dbReference type="OrthoDB" id="1939654at2759"/>
<proteinExistence type="predicted"/>
<feature type="compositionally biased region" description="Polar residues" evidence="1">
    <location>
        <begin position="245"/>
        <end position="268"/>
    </location>
</feature>
<protein>
    <submittedName>
        <fullName evidence="2">Uncharacterized protein</fullName>
    </submittedName>
</protein>
<dbReference type="OMA" id="DLDCEGI"/>
<dbReference type="FunCoup" id="A0A200R4V1">
    <property type="interactions" value="382"/>
</dbReference>
<dbReference type="PANTHER" id="PTHR35117">
    <property type="entry name" value="MYOSIN-M HEAVY PROTEIN"/>
    <property type="match status" value="1"/>
</dbReference>
<keyword evidence="3" id="KW-1185">Reference proteome</keyword>
<dbReference type="InParanoid" id="A0A200R4V1"/>
<feature type="compositionally biased region" description="Low complexity" evidence="1">
    <location>
        <begin position="221"/>
        <end position="238"/>
    </location>
</feature>
<comment type="caution">
    <text evidence="2">The sequence shown here is derived from an EMBL/GenBank/DDBJ whole genome shotgun (WGS) entry which is preliminary data.</text>
</comment>
<dbReference type="STRING" id="56857.A0A200R4V1"/>
<feature type="region of interest" description="Disordered" evidence="1">
    <location>
        <begin position="170"/>
        <end position="318"/>
    </location>
</feature>
<accession>A0A200R4V1</accession>
<sequence>MGKQTKAKKTENLGKGKVTPVQVAFIVDRYLSDNNYTQTRSIFRTEASTLLSKTQAREAPKSLLSLGAILDEYICLKEQKVMLDQEKSRVEQEKFRVETLLQGMQDVMHAYNSGGSFSPPSISTIATKSMALVSQSNPNIQSTPGIAFETPTMNSVPWLSNSTIEPTNFSTPTINLTSGNKRRGSKIVPDALPTAKRPCSQIPKKLSPVTGTKVPLQAHDSSSTQETVQQQFSVVQSTPHYRLPSGSSHQGSSVAKSLFKQPSSSPTIDSPGPKTPPQTLNQTDISVSPSESASLVNSTNGNSPQDITPTNCPLTSSETVPVSPFKHVSYYSVERNHYISSPIKTPLKRLGKRDHVKGRLDFDASNVPTSLDIPMTSEVSTSGASGGGDIFDIDIPNFDIFGADFSLSELLVDIDFDCEGTGPATNLTSGTTHEYGDASIGENQTLSELSSSVTEVLCEKNVNIEGSDSLATSVKSITKCIRILSPAKNRRSPSLDQENLSSRDLVV</sequence>
<dbReference type="AlphaFoldDB" id="A0A200R4V1"/>
<gene>
    <name evidence="2" type="ORF">BVC80_1835g94</name>
</gene>
<dbReference type="Proteomes" id="UP000195402">
    <property type="component" value="Unassembled WGS sequence"/>
</dbReference>
<dbReference type="EMBL" id="MVGT01000437">
    <property type="protein sequence ID" value="OVA17718.1"/>
    <property type="molecule type" value="Genomic_DNA"/>
</dbReference>
<feature type="compositionally biased region" description="Polar residues" evidence="1">
    <location>
        <begin position="170"/>
        <end position="179"/>
    </location>
</feature>
<organism evidence="2 3">
    <name type="scientific">Macleaya cordata</name>
    <name type="common">Five-seeded plume-poppy</name>
    <name type="synonym">Bocconia cordata</name>
    <dbReference type="NCBI Taxonomy" id="56857"/>
    <lineage>
        <taxon>Eukaryota</taxon>
        <taxon>Viridiplantae</taxon>
        <taxon>Streptophyta</taxon>
        <taxon>Embryophyta</taxon>
        <taxon>Tracheophyta</taxon>
        <taxon>Spermatophyta</taxon>
        <taxon>Magnoliopsida</taxon>
        <taxon>Ranunculales</taxon>
        <taxon>Papaveraceae</taxon>
        <taxon>Papaveroideae</taxon>
        <taxon>Macleaya</taxon>
    </lineage>
</organism>
<feature type="compositionally biased region" description="Polar residues" evidence="1">
    <location>
        <begin position="277"/>
        <end position="318"/>
    </location>
</feature>